<dbReference type="UniPathway" id="UPA00124"/>
<evidence type="ECO:0000313" key="8">
    <source>
        <dbReference type="EMBL" id="PXX74103.1"/>
    </source>
</evidence>
<feature type="active site" description="Proton acceptor" evidence="5">
    <location>
        <position position="62"/>
    </location>
</feature>
<evidence type="ECO:0000256" key="5">
    <source>
        <dbReference type="PIRSR" id="PIRSR600888-1"/>
    </source>
</evidence>
<dbReference type="EC" id="5.1.3.13" evidence="3 7"/>
<dbReference type="InterPro" id="IPR011051">
    <property type="entry name" value="RmlC_Cupin_sf"/>
</dbReference>
<feature type="active site" description="Proton donor" evidence="5">
    <location>
        <position position="132"/>
    </location>
</feature>
<dbReference type="GO" id="GO:0005829">
    <property type="term" value="C:cytosol"/>
    <property type="evidence" value="ECO:0007669"/>
    <property type="project" value="TreeGrafter"/>
</dbReference>
<dbReference type="InterPro" id="IPR014710">
    <property type="entry name" value="RmlC-like_jellyroll"/>
</dbReference>
<dbReference type="RefSeq" id="WP_211309457.1">
    <property type="nucleotide sequence ID" value="NZ_DALYFX010000219.1"/>
</dbReference>
<dbReference type="Gene3D" id="2.60.120.10">
    <property type="entry name" value="Jelly Rolls"/>
    <property type="match status" value="1"/>
</dbReference>
<keyword evidence="7" id="KW-0413">Isomerase</keyword>
<dbReference type="PANTHER" id="PTHR21047:SF2">
    <property type="entry name" value="THYMIDINE DIPHOSPHO-4-KETO-RHAMNOSE 3,5-EPIMERASE"/>
    <property type="match status" value="1"/>
</dbReference>
<comment type="catalytic activity">
    <reaction evidence="1 7">
        <text>dTDP-4-dehydro-6-deoxy-alpha-D-glucose = dTDP-4-dehydro-beta-L-rhamnose</text>
        <dbReference type="Rhea" id="RHEA:16969"/>
        <dbReference type="ChEBI" id="CHEBI:57649"/>
        <dbReference type="ChEBI" id="CHEBI:62830"/>
        <dbReference type="EC" id="5.1.3.13"/>
    </reaction>
</comment>
<feature type="site" description="Participates in a stacking interaction with the thymidine ring of dTDP-4-oxo-6-deoxyglucose" evidence="6">
    <location>
        <position position="138"/>
    </location>
</feature>
<comment type="caution">
    <text evidence="8">The sequence shown here is derived from an EMBL/GenBank/DDBJ whole genome shotgun (WGS) entry which is preliminary data.</text>
</comment>
<dbReference type="Pfam" id="PF00908">
    <property type="entry name" value="dTDP_sugar_isom"/>
    <property type="match status" value="1"/>
</dbReference>
<proteinExistence type="inferred from homology"/>
<gene>
    <name evidence="8" type="ORF">DFR34_1334</name>
</gene>
<dbReference type="GO" id="GO:0008830">
    <property type="term" value="F:dTDP-4-dehydrorhamnose 3,5-epimerase activity"/>
    <property type="evidence" value="ECO:0007669"/>
    <property type="project" value="UniProtKB-UniRule"/>
</dbReference>
<dbReference type="NCBIfam" id="TIGR01221">
    <property type="entry name" value="rmlC"/>
    <property type="match status" value="1"/>
</dbReference>
<evidence type="ECO:0000256" key="7">
    <source>
        <dbReference type="RuleBase" id="RU364069"/>
    </source>
</evidence>
<evidence type="ECO:0000256" key="4">
    <source>
        <dbReference type="ARBA" id="ARBA00019595"/>
    </source>
</evidence>
<keyword evidence="9" id="KW-1185">Reference proteome</keyword>
<reference evidence="8 9" key="1">
    <citation type="submission" date="2018-05" db="EMBL/GenBank/DDBJ databases">
        <title>Genomic Encyclopedia of Type Strains, Phase IV (KMG-IV): sequencing the most valuable type-strain genomes for metagenomic binning, comparative biology and taxonomic classification.</title>
        <authorList>
            <person name="Goeker M."/>
        </authorList>
    </citation>
    <scope>NUCLEOTIDE SEQUENCE [LARGE SCALE GENOMIC DNA]</scope>
    <source>
        <strain evidence="8 9">DSM 29661</strain>
    </source>
</reference>
<comment type="subunit">
    <text evidence="7">Homodimer.</text>
</comment>
<evidence type="ECO:0000313" key="9">
    <source>
        <dbReference type="Proteomes" id="UP000247555"/>
    </source>
</evidence>
<dbReference type="PANTHER" id="PTHR21047">
    <property type="entry name" value="DTDP-6-DEOXY-D-GLUCOSE-3,5 EPIMERASE"/>
    <property type="match status" value="1"/>
</dbReference>
<dbReference type="InterPro" id="IPR000888">
    <property type="entry name" value="RmlC-like"/>
</dbReference>
<dbReference type="AlphaFoldDB" id="A0A318KR36"/>
<dbReference type="GO" id="GO:0000271">
    <property type="term" value="P:polysaccharide biosynthetic process"/>
    <property type="evidence" value="ECO:0007669"/>
    <property type="project" value="TreeGrafter"/>
</dbReference>
<comment type="pathway">
    <text evidence="7">Carbohydrate biosynthesis; dTDP-L-rhamnose biosynthesis.</text>
</comment>
<evidence type="ECO:0000256" key="1">
    <source>
        <dbReference type="ARBA" id="ARBA00001298"/>
    </source>
</evidence>
<evidence type="ECO:0000256" key="2">
    <source>
        <dbReference type="ARBA" id="ARBA00001997"/>
    </source>
</evidence>
<evidence type="ECO:0000256" key="3">
    <source>
        <dbReference type="ARBA" id="ARBA00012098"/>
    </source>
</evidence>
<protein>
    <recommendedName>
        <fullName evidence="4 7">dTDP-4-dehydrorhamnose 3,5-epimerase</fullName>
        <ecNumber evidence="3 7">5.1.3.13</ecNumber>
    </recommendedName>
    <alternativeName>
        <fullName evidence="7">Thymidine diphospho-4-keto-rhamnose 3,5-epimerase</fullName>
    </alternativeName>
</protein>
<name>A0A318KR36_9NEIS</name>
<comment type="similarity">
    <text evidence="7">Belongs to the dTDP-4-dehydrorhamnose 3,5-epimerase family.</text>
</comment>
<dbReference type="EMBL" id="QJKI01000033">
    <property type="protein sequence ID" value="PXX74103.1"/>
    <property type="molecule type" value="Genomic_DNA"/>
</dbReference>
<dbReference type="SUPFAM" id="SSF51182">
    <property type="entry name" value="RmlC-like cupins"/>
    <property type="match status" value="1"/>
</dbReference>
<accession>A0A318KR36</accession>
<comment type="function">
    <text evidence="2 7">Catalyzes the epimerization of the C3' and C5'positions of dTDP-6-deoxy-D-xylo-4-hexulose, forming dTDP-6-deoxy-L-lyxo-4-hexulose.</text>
</comment>
<sequence length="179" mass="20258">MTLTETPIAGAWLLEIQPISDERGFFARSLCVDTLAAHGLEGRMQQQSVSFNQRRGTLRGMHYQSAPHEEIKLVRVTQGRIYDVILDLRRDSPSYLRWHAVELSADNHRTLYIPKGVAHGFQTLEDHSEVFYQMAQAYVPGHSCGVRWDDPAFAIDWPLAAPILSERDASYPSYPSESA</sequence>
<dbReference type="CDD" id="cd00438">
    <property type="entry name" value="cupin_RmlC"/>
    <property type="match status" value="1"/>
</dbReference>
<dbReference type="Proteomes" id="UP000247555">
    <property type="component" value="Unassembled WGS sequence"/>
</dbReference>
<evidence type="ECO:0000256" key="6">
    <source>
        <dbReference type="PIRSR" id="PIRSR600888-3"/>
    </source>
</evidence>
<organism evidence="8 9">
    <name type="scientific">Rivihabitans pingtungensis</name>
    <dbReference type="NCBI Taxonomy" id="1054498"/>
    <lineage>
        <taxon>Bacteria</taxon>
        <taxon>Pseudomonadati</taxon>
        <taxon>Pseudomonadota</taxon>
        <taxon>Betaproteobacteria</taxon>
        <taxon>Neisseriales</taxon>
        <taxon>Aquaspirillaceae</taxon>
        <taxon>Rivihabitans</taxon>
    </lineage>
</organism>
<dbReference type="GO" id="GO:0019305">
    <property type="term" value="P:dTDP-rhamnose biosynthetic process"/>
    <property type="evidence" value="ECO:0007669"/>
    <property type="project" value="UniProtKB-UniRule"/>
</dbReference>